<proteinExistence type="predicted"/>
<protein>
    <submittedName>
        <fullName evidence="2">Uncharacterized protein</fullName>
    </submittedName>
</protein>
<sequence>MTVEHLPGKLVVEVGERQAWPFLDTESDPERELRLYLDTDWLITPPGDAGAGAAGSPDSLLPELVRLNNRYVVTAVENARVAPSPDEPITTVHRRAPPLENSRHRGNEASIYYVTPTVTPPGERALRLLCGR</sequence>
<dbReference type="Proteomes" id="UP001431429">
    <property type="component" value="Unassembled WGS sequence"/>
</dbReference>
<dbReference type="RefSeq" id="WP_250917739.1">
    <property type="nucleotide sequence ID" value="NZ_JAMQAW010000003.1"/>
</dbReference>
<gene>
    <name evidence="2" type="ORF">NBG84_03420</name>
</gene>
<comment type="caution">
    <text evidence="2">The sequence shown here is derived from an EMBL/GenBank/DDBJ whole genome shotgun (WGS) entry which is preliminary data.</text>
</comment>
<dbReference type="EMBL" id="JAMQAW010000003">
    <property type="protein sequence ID" value="MCM2387372.1"/>
    <property type="molecule type" value="Genomic_DNA"/>
</dbReference>
<name>A0ABT0UFG9_9ACTN</name>
<organism evidence="2 3">
    <name type="scientific">Streptomyces albipurpureus</name>
    <dbReference type="NCBI Taxonomy" id="2897419"/>
    <lineage>
        <taxon>Bacteria</taxon>
        <taxon>Bacillati</taxon>
        <taxon>Actinomycetota</taxon>
        <taxon>Actinomycetes</taxon>
        <taxon>Kitasatosporales</taxon>
        <taxon>Streptomycetaceae</taxon>
        <taxon>Streptomyces</taxon>
    </lineage>
</organism>
<accession>A0ABT0UFG9</accession>
<evidence type="ECO:0000313" key="3">
    <source>
        <dbReference type="Proteomes" id="UP001431429"/>
    </source>
</evidence>
<keyword evidence="3" id="KW-1185">Reference proteome</keyword>
<evidence type="ECO:0000256" key="1">
    <source>
        <dbReference type="SAM" id="MobiDB-lite"/>
    </source>
</evidence>
<reference evidence="2" key="1">
    <citation type="submission" date="2022-06" db="EMBL/GenBank/DDBJ databases">
        <title>Genome public.</title>
        <authorList>
            <person name="Sun Q."/>
        </authorList>
    </citation>
    <scope>NUCLEOTIDE SEQUENCE</scope>
    <source>
        <strain evidence="2">CWNU-1</strain>
    </source>
</reference>
<feature type="region of interest" description="Disordered" evidence="1">
    <location>
        <begin position="83"/>
        <end position="103"/>
    </location>
</feature>
<evidence type="ECO:0000313" key="2">
    <source>
        <dbReference type="EMBL" id="MCM2387372.1"/>
    </source>
</evidence>